<feature type="domain" description="Beta-galactosidase" evidence="11">
    <location>
        <begin position="395"/>
        <end position="584"/>
    </location>
</feature>
<proteinExistence type="inferred from homology"/>
<dbReference type="InterPro" id="IPR008979">
    <property type="entry name" value="Galactose-bd-like_sf"/>
</dbReference>
<dbReference type="PANTHER" id="PTHR23421">
    <property type="entry name" value="BETA-GALACTOSIDASE RELATED"/>
    <property type="match status" value="1"/>
</dbReference>
<dbReference type="InterPro" id="IPR036833">
    <property type="entry name" value="BetaGal_dom3_sf"/>
</dbReference>
<reference evidence="12" key="2">
    <citation type="submission" date="2010-07" db="EMBL/GenBank/DDBJ databases">
        <authorList>
            <consortium name="The Broad Institute Genome Sequencing Platform"/>
            <consortium name="Broad Institute Genome Sequencing Center for Infectious Disease"/>
            <person name="Ma L.-J."/>
            <person name="Dead R."/>
            <person name="Young S."/>
            <person name="Zeng Q."/>
            <person name="Koehrsen M."/>
            <person name="Alvarado L."/>
            <person name="Berlin A."/>
            <person name="Chapman S.B."/>
            <person name="Chen Z."/>
            <person name="Freedman E."/>
            <person name="Gellesch M."/>
            <person name="Goldberg J."/>
            <person name="Griggs A."/>
            <person name="Gujja S."/>
            <person name="Heilman E.R."/>
            <person name="Heiman D."/>
            <person name="Hepburn T."/>
            <person name="Howarth C."/>
            <person name="Jen D."/>
            <person name="Larson L."/>
            <person name="Mehta T."/>
            <person name="Neiman D."/>
            <person name="Pearson M."/>
            <person name="Roberts A."/>
            <person name="Saif S."/>
            <person name="Shea T."/>
            <person name="Shenoy N."/>
            <person name="Sisk P."/>
            <person name="Stolte C."/>
            <person name="Sykes S."/>
            <person name="Walk T."/>
            <person name="White J."/>
            <person name="Yandava C."/>
            <person name="Haas B."/>
            <person name="Nusbaum C."/>
            <person name="Birren B."/>
        </authorList>
    </citation>
    <scope>NUCLEOTIDE SEQUENCE</scope>
    <source>
        <strain evidence="12">R3-111a-1</strain>
    </source>
</reference>
<dbReference type="Pfam" id="PF13363">
    <property type="entry name" value="BetaGal_dom3"/>
    <property type="match status" value="1"/>
</dbReference>
<dbReference type="EMBL" id="GL385404">
    <property type="protein sequence ID" value="EJT69517.1"/>
    <property type="molecule type" value="Genomic_DNA"/>
</dbReference>
<dbReference type="RefSeq" id="XP_009229302.1">
    <property type="nucleotide sequence ID" value="XM_009231038.1"/>
</dbReference>
<gene>
    <name evidence="13" type="primary">20353594</name>
    <name evidence="12" type="ORF">GGTG_13136</name>
</gene>
<evidence type="ECO:0000256" key="9">
    <source>
        <dbReference type="RuleBase" id="RU003679"/>
    </source>
</evidence>
<reference evidence="12" key="3">
    <citation type="submission" date="2010-09" db="EMBL/GenBank/DDBJ databases">
        <title>Annotation of Gaeumannomyces graminis var. tritici R3-111a-1.</title>
        <authorList>
            <consortium name="The Broad Institute Genome Sequencing Platform"/>
            <person name="Ma L.-J."/>
            <person name="Dead R."/>
            <person name="Young S.K."/>
            <person name="Zeng Q."/>
            <person name="Gargeya S."/>
            <person name="Fitzgerald M."/>
            <person name="Haas B."/>
            <person name="Abouelleil A."/>
            <person name="Alvarado L."/>
            <person name="Arachchi H.M."/>
            <person name="Berlin A."/>
            <person name="Brown A."/>
            <person name="Chapman S.B."/>
            <person name="Chen Z."/>
            <person name="Dunbar C."/>
            <person name="Freedman E."/>
            <person name="Gearin G."/>
            <person name="Gellesch M."/>
            <person name="Goldberg J."/>
            <person name="Griggs A."/>
            <person name="Gujja S."/>
            <person name="Heiman D."/>
            <person name="Howarth C."/>
            <person name="Larson L."/>
            <person name="Lui A."/>
            <person name="MacDonald P.J.P."/>
            <person name="Mehta T."/>
            <person name="Montmayeur A."/>
            <person name="Murphy C."/>
            <person name="Neiman D."/>
            <person name="Pearson M."/>
            <person name="Priest M."/>
            <person name="Roberts A."/>
            <person name="Saif S."/>
            <person name="Shea T."/>
            <person name="Shenoy N."/>
            <person name="Sisk P."/>
            <person name="Stolte C."/>
            <person name="Sykes S."/>
            <person name="Yandava C."/>
            <person name="Wortman J."/>
            <person name="Nusbaum C."/>
            <person name="Birren B."/>
        </authorList>
    </citation>
    <scope>NUCLEOTIDE SEQUENCE</scope>
    <source>
        <strain evidence="12">R3-111a-1</strain>
    </source>
</reference>
<dbReference type="SMART" id="SM01029">
    <property type="entry name" value="BetaGal_dom2"/>
    <property type="match status" value="1"/>
</dbReference>
<dbReference type="InterPro" id="IPR019801">
    <property type="entry name" value="Glyco_hydro_35_CS"/>
</dbReference>
<dbReference type="Pfam" id="PF10435">
    <property type="entry name" value="BetaGal_dom2"/>
    <property type="match status" value="1"/>
</dbReference>
<dbReference type="EC" id="3.2.1.23" evidence="3 8"/>
<dbReference type="SUPFAM" id="SSF51445">
    <property type="entry name" value="(Trans)glycosidases"/>
    <property type="match status" value="1"/>
</dbReference>
<feature type="signal peptide" evidence="10">
    <location>
        <begin position="1"/>
        <end position="18"/>
    </location>
</feature>
<dbReference type="GeneID" id="20353594"/>
<evidence type="ECO:0000256" key="2">
    <source>
        <dbReference type="ARBA" id="ARBA00009809"/>
    </source>
</evidence>
<dbReference type="HOGENOM" id="CLU_005732_2_0_1"/>
<dbReference type="InterPro" id="IPR001944">
    <property type="entry name" value="Glycoside_Hdrlase_35"/>
</dbReference>
<dbReference type="VEuPathDB" id="FungiDB:GGTG_13136"/>
<dbReference type="OrthoDB" id="1657402at2759"/>
<dbReference type="InterPro" id="IPR018954">
    <property type="entry name" value="Betagal_dom2"/>
</dbReference>
<evidence type="ECO:0000313" key="13">
    <source>
        <dbReference type="EnsemblFungi" id="EJT69517"/>
    </source>
</evidence>
<dbReference type="GO" id="GO:0004565">
    <property type="term" value="F:beta-galactosidase activity"/>
    <property type="evidence" value="ECO:0007669"/>
    <property type="project" value="UniProtKB-EC"/>
</dbReference>
<evidence type="ECO:0000256" key="3">
    <source>
        <dbReference type="ARBA" id="ARBA00012756"/>
    </source>
</evidence>
<dbReference type="Gene3D" id="2.60.390.10">
    <property type="entry name" value="Beta-galactosidase, domain 3"/>
    <property type="match status" value="1"/>
</dbReference>
<dbReference type="Proteomes" id="UP000006039">
    <property type="component" value="Unassembled WGS sequence"/>
</dbReference>
<organism evidence="12">
    <name type="scientific">Gaeumannomyces tritici (strain R3-111a-1)</name>
    <name type="common">Wheat and barley take-all root rot fungus</name>
    <name type="synonym">Gaeumannomyces graminis var. tritici</name>
    <dbReference type="NCBI Taxonomy" id="644352"/>
    <lineage>
        <taxon>Eukaryota</taxon>
        <taxon>Fungi</taxon>
        <taxon>Dikarya</taxon>
        <taxon>Ascomycota</taxon>
        <taxon>Pezizomycotina</taxon>
        <taxon>Sordariomycetes</taxon>
        <taxon>Sordariomycetidae</taxon>
        <taxon>Magnaporthales</taxon>
        <taxon>Magnaporthaceae</taxon>
        <taxon>Gaeumannomyces</taxon>
    </lineage>
</organism>
<reference evidence="13" key="5">
    <citation type="submission" date="2018-04" db="UniProtKB">
        <authorList>
            <consortium name="EnsemblFungi"/>
        </authorList>
    </citation>
    <scope>IDENTIFICATION</scope>
    <source>
        <strain evidence="13">R3-111a-1</strain>
    </source>
</reference>
<accession>J3PI05</accession>
<keyword evidence="7 8" id="KW-0326">Glycosidase</keyword>
<keyword evidence="4 10" id="KW-0732">Signal</keyword>
<dbReference type="STRING" id="644352.J3PI05"/>
<dbReference type="GO" id="GO:0005975">
    <property type="term" value="P:carbohydrate metabolic process"/>
    <property type="evidence" value="ECO:0007669"/>
    <property type="project" value="InterPro"/>
</dbReference>
<dbReference type="SUPFAM" id="SSF117100">
    <property type="entry name" value="Beta-galactosidase LacA, domain 3"/>
    <property type="match status" value="1"/>
</dbReference>
<dbReference type="Gene3D" id="2.60.120.260">
    <property type="entry name" value="Galactose-binding domain-like"/>
    <property type="match status" value="2"/>
</dbReference>
<dbReference type="Pfam" id="PF01301">
    <property type="entry name" value="Glyco_hydro_35"/>
    <property type="match status" value="1"/>
</dbReference>
<comment type="catalytic activity">
    <reaction evidence="1 8">
        <text>Hydrolysis of terminal non-reducing beta-D-galactose residues in beta-D-galactosides.</text>
        <dbReference type="EC" id="3.2.1.23"/>
    </reaction>
</comment>
<comment type="similarity">
    <text evidence="2 9">Belongs to the glycosyl hydrolase 35 family.</text>
</comment>
<dbReference type="Gene3D" id="3.20.20.80">
    <property type="entry name" value="Glycosidases"/>
    <property type="match status" value="1"/>
</dbReference>
<dbReference type="Gene3D" id="2.102.20.10">
    <property type="entry name" value="Beta-galactosidase, domain 2"/>
    <property type="match status" value="1"/>
</dbReference>
<dbReference type="EnsemblFungi" id="EJT69517">
    <property type="protein sequence ID" value="EJT69517"/>
    <property type="gene ID" value="GGTG_13136"/>
</dbReference>
<dbReference type="InterPro" id="IPR037110">
    <property type="entry name" value="Betagal_dom2_sf"/>
</dbReference>
<dbReference type="PRINTS" id="PR00742">
    <property type="entry name" value="GLHYDRLASE35"/>
</dbReference>
<evidence type="ECO:0000256" key="6">
    <source>
        <dbReference type="ARBA" id="ARBA00023180"/>
    </source>
</evidence>
<dbReference type="InterPro" id="IPR025972">
    <property type="entry name" value="BetaGal_dom3"/>
</dbReference>
<evidence type="ECO:0000256" key="8">
    <source>
        <dbReference type="RuleBase" id="RU000675"/>
    </source>
</evidence>
<dbReference type="Pfam" id="PF13364">
    <property type="entry name" value="BetaGal_ABD2"/>
    <property type="match status" value="2"/>
</dbReference>
<keyword evidence="5 8" id="KW-0378">Hydrolase</keyword>
<keyword evidence="6" id="KW-0325">Glycoprotein</keyword>
<dbReference type="SUPFAM" id="SSF51011">
    <property type="entry name" value="Glycosyl hydrolase domain"/>
    <property type="match status" value="1"/>
</dbReference>
<evidence type="ECO:0000256" key="10">
    <source>
        <dbReference type="SAM" id="SignalP"/>
    </source>
</evidence>
<dbReference type="AlphaFoldDB" id="J3PI05"/>
<keyword evidence="14" id="KW-1185">Reference proteome</keyword>
<dbReference type="InterPro" id="IPR025300">
    <property type="entry name" value="BetaGal_jelly_roll_dom"/>
</dbReference>
<evidence type="ECO:0000313" key="12">
    <source>
        <dbReference type="EMBL" id="EJT69517.1"/>
    </source>
</evidence>
<evidence type="ECO:0000313" key="14">
    <source>
        <dbReference type="Proteomes" id="UP000006039"/>
    </source>
</evidence>
<feature type="chain" id="PRO_5015095427" description="Beta-galactosidase" evidence="10">
    <location>
        <begin position="19"/>
        <end position="1039"/>
    </location>
</feature>
<evidence type="ECO:0000256" key="4">
    <source>
        <dbReference type="ARBA" id="ARBA00022729"/>
    </source>
</evidence>
<dbReference type="InterPro" id="IPR031330">
    <property type="entry name" value="Gly_Hdrlase_35_cat"/>
</dbReference>
<evidence type="ECO:0000256" key="7">
    <source>
        <dbReference type="ARBA" id="ARBA00023295"/>
    </source>
</evidence>
<reference evidence="13" key="4">
    <citation type="journal article" date="2015" name="G3 (Bethesda)">
        <title>Genome sequences of three phytopathogenic species of the Magnaporthaceae family of fungi.</title>
        <authorList>
            <person name="Okagaki L.H."/>
            <person name="Nunes C.C."/>
            <person name="Sailsbery J."/>
            <person name="Clay B."/>
            <person name="Brown D."/>
            <person name="John T."/>
            <person name="Oh Y."/>
            <person name="Young N."/>
            <person name="Fitzgerald M."/>
            <person name="Haas B.J."/>
            <person name="Zeng Q."/>
            <person name="Young S."/>
            <person name="Adiconis X."/>
            <person name="Fan L."/>
            <person name="Levin J.Z."/>
            <person name="Mitchell T.K."/>
            <person name="Okubara P.A."/>
            <person name="Farman M.L."/>
            <person name="Kohn L.M."/>
            <person name="Birren B."/>
            <person name="Ma L.-J."/>
            <person name="Dean R.A."/>
        </authorList>
    </citation>
    <scope>NUCLEOTIDE SEQUENCE</scope>
    <source>
        <strain evidence="13">R3-111a-1</strain>
    </source>
</reference>
<evidence type="ECO:0000256" key="5">
    <source>
        <dbReference type="ARBA" id="ARBA00022801"/>
    </source>
</evidence>
<evidence type="ECO:0000259" key="11">
    <source>
        <dbReference type="SMART" id="SM01029"/>
    </source>
</evidence>
<dbReference type="FunFam" id="3.20.20.80:FF:000040">
    <property type="entry name" value="Beta-galactosidase A"/>
    <property type="match status" value="1"/>
</dbReference>
<protein>
    <recommendedName>
        <fullName evidence="3 8">Beta-galactosidase</fullName>
        <ecNumber evidence="3 8">3.2.1.23</ecNumber>
    </recommendedName>
</protein>
<dbReference type="SUPFAM" id="SSF49785">
    <property type="entry name" value="Galactose-binding domain-like"/>
    <property type="match status" value="2"/>
</dbReference>
<dbReference type="InterPro" id="IPR017853">
    <property type="entry name" value="GH"/>
</dbReference>
<sequence>MKIWAIASWAARAAGVLGALNIRGPSDPAAKRQLQDLVTWDDRSIFVRGERVMVFAGEFHPFRLPVPSLWLDAMQKIRALGMNAVSIYIDWALLEGTQGRYRADGVFALEPFFEAASEAGLYVIARPGPYINAEVSGGGFPGWLTRINGTLRTKDRAYLEASDIYMANICKAIAKAQITNGGPVILFQPENEYSSTTGRTKPFPDGDYVQYIIDQARAAGVVVPMINNDVGAYGNLKPNNGPGSPDIYGHDAYFWGPDDCERPDAWRNADFSWGAKHKDISPKTPHSLVEFQGGSWMSWGGPGYDKCAHLMGPEFMSIFYKTTFGMGVKLLGSYMTVGGANWGNLGNDGGISSYDYGASVREDRRVDRAKYSEIKLVANFVRASEAALALAVPDNATASVAVGPGGQPLEVSRLSVPGPTAENQARTQFLVVRHRDITVATSTPYTLSVRSSRGPGDVSIPRQGGSLTLQGRDAKVHVVDYDAGGVEVVYCTADIFTWKRMPDGRVLLIVYGGVGERHEIGVAEASVAGGGNKGDTTPPSSGNTLIRDGIISFSWEVTEAEKREMIRLGSLDVMLLDRAQARAFWVVDVANHPNATAKKAPTDGALVVKGGYLIRSASLDGSVLRVQGDFDRTATLEFMGVPPQATALSVNGNSTNFSVDATTGFWKTTVLHWKPELKLPDLNSPGQDWRYVDSLPEIRPGYDDARWPRANRTTTPNIAYPNLATPVSLYAADYGFHSGFLVYRGSFVATGAETAVALQTQGGVAFGSAVWLDDKLLGAWPGENNVQIREATFDLAGPPAPGRHTLTVLIDNHGHELNLVSDGDVMKKPRGVMSYSFTSSQPQPAVEWALTGNLGGENYLDLARGPLNEGGLWAERHGYHLPGAPGASWAARHPVADGIPSAGVGFFATRFALDMPRGFDVPLYVVLANSSGSGTGGRGDVAGGNYYRVQVFVNGWQFGRYVSHLGPQDAFHVPEGILDYHGENWLAISLWGSQPGGAKLAGIALTTAPGTAGPSVIMSGYKNVTLVEAPAWTERAGAY</sequence>
<reference evidence="14" key="1">
    <citation type="submission" date="2010-07" db="EMBL/GenBank/DDBJ databases">
        <title>The genome sequence of Gaeumannomyces graminis var. tritici strain R3-111a-1.</title>
        <authorList>
            <consortium name="The Broad Institute Genome Sequencing Platform"/>
            <person name="Ma L.-J."/>
            <person name="Dead R."/>
            <person name="Young S."/>
            <person name="Zeng Q."/>
            <person name="Koehrsen M."/>
            <person name="Alvarado L."/>
            <person name="Berlin A."/>
            <person name="Chapman S.B."/>
            <person name="Chen Z."/>
            <person name="Freedman E."/>
            <person name="Gellesch M."/>
            <person name="Goldberg J."/>
            <person name="Griggs A."/>
            <person name="Gujja S."/>
            <person name="Heilman E.R."/>
            <person name="Heiman D."/>
            <person name="Hepburn T."/>
            <person name="Howarth C."/>
            <person name="Jen D."/>
            <person name="Larson L."/>
            <person name="Mehta T."/>
            <person name="Neiman D."/>
            <person name="Pearson M."/>
            <person name="Roberts A."/>
            <person name="Saif S."/>
            <person name="Shea T."/>
            <person name="Shenoy N."/>
            <person name="Sisk P."/>
            <person name="Stolte C."/>
            <person name="Sykes S."/>
            <person name="Walk T."/>
            <person name="White J."/>
            <person name="Yandava C."/>
            <person name="Haas B."/>
            <person name="Nusbaum C."/>
            <person name="Birren B."/>
        </authorList>
    </citation>
    <scope>NUCLEOTIDE SEQUENCE [LARGE SCALE GENOMIC DNA]</scope>
    <source>
        <strain evidence="14">R3-111a-1</strain>
    </source>
</reference>
<dbReference type="eggNOG" id="KOG0496">
    <property type="taxonomic scope" value="Eukaryota"/>
</dbReference>
<name>J3PI05_GAET3</name>
<evidence type="ECO:0000256" key="1">
    <source>
        <dbReference type="ARBA" id="ARBA00001412"/>
    </source>
</evidence>
<dbReference type="PROSITE" id="PS01182">
    <property type="entry name" value="GLYCOSYL_HYDROL_F35"/>
    <property type="match status" value="1"/>
</dbReference>